<sequence length="68" mass="7856">MQTFFIKHGFATFHLILFVYSKDKNVRLRTTTAQEPLTVFFMADCLTHSASTIAHNAQLAFKRKTFLC</sequence>
<comment type="caution">
    <text evidence="1">The sequence shown here is derived from an EMBL/GenBank/DDBJ whole genome shotgun (WGS) entry which is preliminary data.</text>
</comment>
<accession>A0A916J8H6</accession>
<reference evidence="1" key="1">
    <citation type="submission" date="2021-04" db="EMBL/GenBank/DDBJ databases">
        <authorList>
            <person name="Hornung B."/>
        </authorList>
    </citation>
    <scope>NUCLEOTIDE SEQUENCE</scope>
    <source>
        <strain evidence="1">G5G6</strain>
    </source>
</reference>
<keyword evidence="2" id="KW-1185">Reference proteome</keyword>
<proteinExistence type="predicted"/>
<gene>
    <name evidence="1" type="ORF">GTOL_13005</name>
</gene>
<name>A0A916J8H6_9PROT</name>
<evidence type="ECO:0000313" key="2">
    <source>
        <dbReference type="Proteomes" id="UP000742786"/>
    </source>
</evidence>
<dbReference type="EMBL" id="CAJQUM010000001">
    <property type="protein sequence ID" value="CAG4885122.1"/>
    <property type="molecule type" value="Genomic_DNA"/>
</dbReference>
<protein>
    <submittedName>
        <fullName evidence="1">Uncharacterized protein</fullName>
    </submittedName>
</protein>
<dbReference type="AlphaFoldDB" id="A0A916J8H6"/>
<organism evidence="1 2">
    <name type="scientific">Georgfuchsia toluolica</name>
    <dbReference type="NCBI Taxonomy" id="424218"/>
    <lineage>
        <taxon>Bacteria</taxon>
        <taxon>Pseudomonadati</taxon>
        <taxon>Pseudomonadota</taxon>
        <taxon>Betaproteobacteria</taxon>
        <taxon>Nitrosomonadales</taxon>
        <taxon>Sterolibacteriaceae</taxon>
        <taxon>Georgfuchsia</taxon>
    </lineage>
</organism>
<dbReference type="Proteomes" id="UP000742786">
    <property type="component" value="Unassembled WGS sequence"/>
</dbReference>
<evidence type="ECO:0000313" key="1">
    <source>
        <dbReference type="EMBL" id="CAG4885122.1"/>
    </source>
</evidence>